<gene>
    <name evidence="1" type="ORF">DXC17_17200</name>
</gene>
<dbReference type="InterPro" id="IPR021474">
    <property type="entry name" value="DUF3127"/>
</dbReference>
<reference evidence="1 2" key="1">
    <citation type="submission" date="2018-08" db="EMBL/GenBank/DDBJ databases">
        <title>A genome reference for cultivated species of the human gut microbiota.</title>
        <authorList>
            <person name="Zou Y."/>
            <person name="Xue W."/>
            <person name="Luo G."/>
        </authorList>
    </citation>
    <scope>NUCLEOTIDE SEQUENCE [LARGE SCALE GENOMIC DNA]</scope>
    <source>
        <strain evidence="1 2">OM08-14</strain>
    </source>
</reference>
<dbReference type="Pfam" id="PF11325">
    <property type="entry name" value="DUF3127"/>
    <property type="match status" value="1"/>
</dbReference>
<dbReference type="InterPro" id="IPR012340">
    <property type="entry name" value="NA-bd_OB-fold"/>
</dbReference>
<evidence type="ECO:0000313" key="1">
    <source>
        <dbReference type="EMBL" id="RGM34194.1"/>
    </source>
</evidence>
<evidence type="ECO:0000313" key="2">
    <source>
        <dbReference type="Proteomes" id="UP000260780"/>
    </source>
</evidence>
<sequence>MEITGIIKKIYPLQEGTSKSTGNKWKSMEFLLETEDRYPQSACLQLMNDNCTRFEIKEGDKVKVQFDLKAREWDNKAYNTLNAWKVDKVQ</sequence>
<organism evidence="1 2">
    <name type="scientific">Phocaeicola plebeius</name>
    <dbReference type="NCBI Taxonomy" id="310297"/>
    <lineage>
        <taxon>Bacteria</taxon>
        <taxon>Pseudomonadati</taxon>
        <taxon>Bacteroidota</taxon>
        <taxon>Bacteroidia</taxon>
        <taxon>Bacteroidales</taxon>
        <taxon>Bacteroidaceae</taxon>
        <taxon>Phocaeicola</taxon>
    </lineage>
</organism>
<dbReference type="AlphaFoldDB" id="A0A3E4VW65"/>
<dbReference type="RefSeq" id="WP_117748672.1">
    <property type="nucleotide sequence ID" value="NZ_CATWOP010000017.1"/>
</dbReference>
<comment type="caution">
    <text evidence="1">The sequence shown here is derived from an EMBL/GenBank/DDBJ whole genome shotgun (WGS) entry which is preliminary data.</text>
</comment>
<dbReference type="Gene3D" id="2.40.50.140">
    <property type="entry name" value="Nucleic acid-binding proteins"/>
    <property type="match status" value="1"/>
</dbReference>
<name>A0A3E4VW65_9BACT</name>
<accession>A0A3E4VW65</accession>
<dbReference type="EMBL" id="QSTF01000079">
    <property type="protein sequence ID" value="RGM34194.1"/>
    <property type="molecule type" value="Genomic_DNA"/>
</dbReference>
<protein>
    <submittedName>
        <fullName evidence="1">DUF3127 domain-containing protein</fullName>
    </submittedName>
</protein>
<dbReference type="Proteomes" id="UP000260780">
    <property type="component" value="Unassembled WGS sequence"/>
</dbReference>
<proteinExistence type="predicted"/>